<dbReference type="EMBL" id="KV894549">
    <property type="protein sequence ID" value="OON18093.1"/>
    <property type="molecule type" value="Genomic_DNA"/>
</dbReference>
<keyword evidence="3 7" id="KW-0812">Transmembrane</keyword>
<dbReference type="PANTHER" id="PTHR43394:SF11">
    <property type="entry name" value="ATP-BINDING CASSETTE TRANSPORTER"/>
    <property type="match status" value="1"/>
</dbReference>
<feature type="non-terminal residue" evidence="9">
    <location>
        <position position="114"/>
    </location>
</feature>
<reference evidence="9 10" key="1">
    <citation type="submission" date="2015-03" db="EMBL/GenBank/DDBJ databases">
        <title>Draft genome of the nematode, Opisthorchis viverrini.</title>
        <authorList>
            <person name="Mitreva M."/>
        </authorList>
    </citation>
    <scope>NUCLEOTIDE SEQUENCE [LARGE SCALE GENOMIC DNA]</scope>
    <source>
        <strain evidence="9">Khon Kaen</strain>
    </source>
</reference>
<keyword evidence="5 7" id="KW-1133">Transmembrane helix</keyword>
<evidence type="ECO:0000256" key="2">
    <source>
        <dbReference type="ARBA" id="ARBA00022448"/>
    </source>
</evidence>
<name>A0A1S8WV22_OPIVI</name>
<feature type="transmembrane region" description="Helical" evidence="7">
    <location>
        <begin position="74"/>
        <end position="93"/>
    </location>
</feature>
<keyword evidence="2" id="KW-0813">Transport</keyword>
<organism evidence="9 10">
    <name type="scientific">Opisthorchis viverrini</name>
    <name type="common">Southeast Asian liver fluke</name>
    <dbReference type="NCBI Taxonomy" id="6198"/>
    <lineage>
        <taxon>Eukaryota</taxon>
        <taxon>Metazoa</taxon>
        <taxon>Spiralia</taxon>
        <taxon>Lophotrochozoa</taxon>
        <taxon>Platyhelminthes</taxon>
        <taxon>Trematoda</taxon>
        <taxon>Digenea</taxon>
        <taxon>Opisthorchiida</taxon>
        <taxon>Opisthorchiata</taxon>
        <taxon>Opisthorchiidae</taxon>
        <taxon>Opisthorchis</taxon>
    </lineage>
</organism>
<proteinExistence type="predicted"/>
<dbReference type="GO" id="GO:0090374">
    <property type="term" value="P:oligopeptide export from mitochondrion"/>
    <property type="evidence" value="ECO:0007669"/>
    <property type="project" value="TreeGrafter"/>
</dbReference>
<evidence type="ECO:0000313" key="9">
    <source>
        <dbReference type="EMBL" id="OON18093.1"/>
    </source>
</evidence>
<dbReference type="InterPro" id="IPR036640">
    <property type="entry name" value="ABC1_TM_sf"/>
</dbReference>
<dbReference type="AlphaFoldDB" id="A0A1S8WV22"/>
<evidence type="ECO:0000256" key="4">
    <source>
        <dbReference type="ARBA" id="ARBA00022737"/>
    </source>
</evidence>
<evidence type="ECO:0000256" key="1">
    <source>
        <dbReference type="ARBA" id="ARBA00004141"/>
    </source>
</evidence>
<dbReference type="GO" id="GO:0005524">
    <property type="term" value="F:ATP binding"/>
    <property type="evidence" value="ECO:0007669"/>
    <property type="project" value="InterPro"/>
</dbReference>
<dbReference type="InterPro" id="IPR011527">
    <property type="entry name" value="ABC1_TM_dom"/>
</dbReference>
<dbReference type="SUPFAM" id="SSF90123">
    <property type="entry name" value="ABC transporter transmembrane region"/>
    <property type="match status" value="1"/>
</dbReference>
<sequence>MFSDYPFPEVLAINRQDIAWHDENAAGSLLSKLTDNIFNIEQGMGTKLGEFVQHMSGFLGGIVIAYYVNYKLALVATAMLPLVVAGFGSFGVLGKAFMKREMEAYSKASAIAGE</sequence>
<evidence type="ECO:0000313" key="10">
    <source>
        <dbReference type="Proteomes" id="UP000243686"/>
    </source>
</evidence>
<keyword evidence="6 7" id="KW-0472">Membrane</keyword>
<dbReference type="InterPro" id="IPR039421">
    <property type="entry name" value="Type_1_exporter"/>
</dbReference>
<dbReference type="Gene3D" id="1.20.1560.10">
    <property type="entry name" value="ABC transporter type 1, transmembrane domain"/>
    <property type="match status" value="1"/>
</dbReference>
<accession>A0A1S8WV22</accession>
<dbReference type="GO" id="GO:0005743">
    <property type="term" value="C:mitochondrial inner membrane"/>
    <property type="evidence" value="ECO:0007669"/>
    <property type="project" value="TreeGrafter"/>
</dbReference>
<comment type="subcellular location">
    <subcellularLocation>
        <location evidence="1">Membrane</location>
        <topology evidence="1">Multi-pass membrane protein</topology>
    </subcellularLocation>
</comment>
<protein>
    <recommendedName>
        <fullName evidence="8">ABC transmembrane type-1 domain-containing protein</fullName>
    </recommendedName>
</protein>
<feature type="domain" description="ABC transmembrane type-1" evidence="8">
    <location>
        <begin position="12"/>
        <end position="114"/>
    </location>
</feature>
<dbReference type="GO" id="GO:0015421">
    <property type="term" value="F:ABC-type oligopeptide transporter activity"/>
    <property type="evidence" value="ECO:0007669"/>
    <property type="project" value="TreeGrafter"/>
</dbReference>
<dbReference type="PROSITE" id="PS50929">
    <property type="entry name" value="ABC_TM1F"/>
    <property type="match status" value="1"/>
</dbReference>
<evidence type="ECO:0000256" key="6">
    <source>
        <dbReference type="ARBA" id="ARBA00023136"/>
    </source>
</evidence>
<dbReference type="Pfam" id="PF00664">
    <property type="entry name" value="ABC_membrane"/>
    <property type="match status" value="1"/>
</dbReference>
<dbReference type="Proteomes" id="UP000243686">
    <property type="component" value="Unassembled WGS sequence"/>
</dbReference>
<keyword evidence="4" id="KW-0677">Repeat</keyword>
<evidence type="ECO:0000256" key="5">
    <source>
        <dbReference type="ARBA" id="ARBA00022989"/>
    </source>
</evidence>
<dbReference type="PANTHER" id="PTHR43394">
    <property type="entry name" value="ATP-DEPENDENT PERMEASE MDL1, MITOCHONDRIAL"/>
    <property type="match status" value="1"/>
</dbReference>
<gene>
    <name evidence="9" type="ORF">X801_06059</name>
</gene>
<evidence type="ECO:0000256" key="7">
    <source>
        <dbReference type="SAM" id="Phobius"/>
    </source>
</evidence>
<keyword evidence="10" id="KW-1185">Reference proteome</keyword>
<evidence type="ECO:0000256" key="3">
    <source>
        <dbReference type="ARBA" id="ARBA00022692"/>
    </source>
</evidence>
<evidence type="ECO:0000259" key="8">
    <source>
        <dbReference type="PROSITE" id="PS50929"/>
    </source>
</evidence>